<feature type="region of interest" description="Disordered" evidence="4">
    <location>
        <begin position="108"/>
        <end position="586"/>
    </location>
</feature>
<accession>K5X5X4</accession>
<evidence type="ECO:0000313" key="7">
    <source>
        <dbReference type="Proteomes" id="UP000008493"/>
    </source>
</evidence>
<dbReference type="GO" id="GO:0045132">
    <property type="term" value="P:meiotic chromosome segregation"/>
    <property type="evidence" value="ECO:0007669"/>
    <property type="project" value="InterPro"/>
</dbReference>
<dbReference type="GO" id="GO:0000775">
    <property type="term" value="C:chromosome, centromeric region"/>
    <property type="evidence" value="ECO:0007669"/>
    <property type="project" value="InterPro"/>
</dbReference>
<dbReference type="InterPro" id="IPR011515">
    <property type="entry name" value="Shugoshin_C"/>
</dbReference>
<feature type="compositionally biased region" description="Low complexity" evidence="4">
    <location>
        <begin position="377"/>
        <end position="387"/>
    </location>
</feature>
<evidence type="ECO:0000256" key="1">
    <source>
        <dbReference type="ARBA" id="ARBA00010845"/>
    </source>
</evidence>
<feature type="domain" description="Shugoshin C-terminal" evidence="5">
    <location>
        <begin position="405"/>
        <end position="427"/>
    </location>
</feature>
<evidence type="ECO:0000256" key="3">
    <source>
        <dbReference type="SAM" id="Coils"/>
    </source>
</evidence>
<dbReference type="RefSeq" id="XP_007327043.1">
    <property type="nucleotide sequence ID" value="XM_007326981.1"/>
</dbReference>
<dbReference type="GO" id="GO:0005634">
    <property type="term" value="C:nucleus"/>
    <property type="evidence" value="ECO:0007669"/>
    <property type="project" value="InterPro"/>
</dbReference>
<evidence type="ECO:0000256" key="2">
    <source>
        <dbReference type="ARBA" id="ARBA00022829"/>
    </source>
</evidence>
<feature type="compositionally biased region" description="Low complexity" evidence="4">
    <location>
        <begin position="511"/>
        <end position="527"/>
    </location>
</feature>
<dbReference type="HOGENOM" id="CLU_034118_0_0_1"/>
<dbReference type="InParanoid" id="K5X5X4"/>
<sequence>MSRKESRSSIGARQPDALAEYENRKKRFLISNKHITKLNSELSVRVDELSTDIRNLQGENLRLRQTVISLLAQLKREREKSRKILADTEVATLSLTKHLSYLRHTYNISVEPTPPPSPAFPPPKKPSPDTIDACYPGFRVSKPPTFPGIHEEDEPCQSSSDIENDPKSRTDKRKTKSKSRLSASKLPLPPRAITPPSVAHIPNMTPMPSQVDYASSSGLRKRKSSRRQSGLLSIDTENLAPPRPASPAFGSPIRLEAGRAEEAEENAVTSGNMQVDMDPDPGDHDFLVPSLLPKEKRKSKTKEKELEDDRAKGYATDSLRSREKKRPREDDDSYLPEGTKGKLRDKINSRAILQPIDPNTAREQEDVVVSTRTFLVPSSPTSSGPSQPHIPPPPPEPEPETVPGGRERRTRKSINYAEPKLNTKMRKPDPPPGTELPRLKKRSSAAAVLTALHAKLPEPPLPGDFEPTSRSSGEFQVRSTQGDAMHPEDYPLPPSRPQSALYHSPVPPHSSPSRTSASSSSSGAASAGMVRRKKSKPIVESDDEESDGAQADAEFIPSGRLSGWINTEGRQKRSGEKERSKKSSLVMLGETKRELVDERRRSMAF</sequence>
<name>K5X5X4_AGABU</name>
<feature type="compositionally biased region" description="Basic and acidic residues" evidence="4">
    <location>
        <begin position="302"/>
        <end position="312"/>
    </location>
</feature>
<dbReference type="STRING" id="597362.K5X5X4"/>
<dbReference type="Proteomes" id="UP000008493">
    <property type="component" value="Unassembled WGS sequence"/>
</dbReference>
<keyword evidence="2" id="KW-0159">Chromosome partition</keyword>
<feature type="coiled-coil region" evidence="3">
    <location>
        <begin position="39"/>
        <end position="91"/>
    </location>
</feature>
<evidence type="ECO:0000259" key="5">
    <source>
        <dbReference type="Pfam" id="PF07557"/>
    </source>
</evidence>
<feature type="compositionally biased region" description="Polar residues" evidence="4">
    <location>
        <begin position="468"/>
        <end position="482"/>
    </location>
</feature>
<dbReference type="AlphaFoldDB" id="K5X5X4"/>
<comment type="similarity">
    <text evidence="1">Belongs to the shugoshin family.</text>
</comment>
<feature type="compositionally biased region" description="Basic residues" evidence="4">
    <location>
        <begin position="170"/>
        <end position="179"/>
    </location>
</feature>
<evidence type="ECO:0000313" key="6">
    <source>
        <dbReference type="EMBL" id="EKM83271.1"/>
    </source>
</evidence>
<feature type="compositionally biased region" description="Pro residues" evidence="4">
    <location>
        <begin position="112"/>
        <end position="125"/>
    </location>
</feature>
<feature type="compositionally biased region" description="Basic and acidic residues" evidence="4">
    <location>
        <begin position="339"/>
        <end position="348"/>
    </location>
</feature>
<dbReference type="KEGG" id="abp:AGABI1DRAFT118573"/>
<keyword evidence="7" id="KW-1185">Reference proteome</keyword>
<dbReference type="Pfam" id="PF07557">
    <property type="entry name" value="Shugoshin_C"/>
    <property type="match status" value="1"/>
</dbReference>
<dbReference type="OrthoDB" id="5394106at2759"/>
<proteinExistence type="inferred from homology"/>
<evidence type="ECO:0000256" key="4">
    <source>
        <dbReference type="SAM" id="MobiDB-lite"/>
    </source>
</evidence>
<dbReference type="EMBL" id="JH971386">
    <property type="protein sequence ID" value="EKM83271.1"/>
    <property type="molecule type" value="Genomic_DNA"/>
</dbReference>
<feature type="compositionally biased region" description="Basic and acidic residues" evidence="4">
    <location>
        <begin position="569"/>
        <end position="581"/>
    </location>
</feature>
<dbReference type="GeneID" id="18825463"/>
<dbReference type="eggNOG" id="ENOG502R24I">
    <property type="taxonomic scope" value="Eukaryota"/>
</dbReference>
<dbReference type="OMA" id="ENECACM"/>
<gene>
    <name evidence="6" type="ORF">AGABI1DRAFT_118573</name>
</gene>
<keyword evidence="3" id="KW-0175">Coiled coil</keyword>
<protein>
    <recommendedName>
        <fullName evidence="5">Shugoshin C-terminal domain-containing protein</fullName>
    </recommendedName>
</protein>
<organism evidence="6 7">
    <name type="scientific">Agaricus bisporus var. burnettii (strain JB137-S8 / ATCC MYA-4627 / FGSC 10392)</name>
    <name type="common">White button mushroom</name>
    <dbReference type="NCBI Taxonomy" id="597362"/>
    <lineage>
        <taxon>Eukaryota</taxon>
        <taxon>Fungi</taxon>
        <taxon>Dikarya</taxon>
        <taxon>Basidiomycota</taxon>
        <taxon>Agaricomycotina</taxon>
        <taxon>Agaricomycetes</taxon>
        <taxon>Agaricomycetidae</taxon>
        <taxon>Agaricales</taxon>
        <taxon>Agaricineae</taxon>
        <taxon>Agaricaceae</taxon>
        <taxon>Agaricus</taxon>
    </lineage>
</organism>
<reference evidence="7" key="1">
    <citation type="journal article" date="2012" name="Proc. Natl. Acad. Sci. U.S.A.">
        <title>Genome sequence of the button mushroom Agaricus bisporus reveals mechanisms governing adaptation to a humic-rich ecological niche.</title>
        <authorList>
            <person name="Morin E."/>
            <person name="Kohler A."/>
            <person name="Baker A.R."/>
            <person name="Foulongne-Oriol M."/>
            <person name="Lombard V."/>
            <person name="Nagy L.G."/>
            <person name="Ohm R.A."/>
            <person name="Patyshakuliyeva A."/>
            <person name="Brun A."/>
            <person name="Aerts A.L."/>
            <person name="Bailey A.M."/>
            <person name="Billette C."/>
            <person name="Coutinho P.M."/>
            <person name="Deakin G."/>
            <person name="Doddapaneni H."/>
            <person name="Floudas D."/>
            <person name="Grimwood J."/>
            <person name="Hilden K."/>
            <person name="Kuees U."/>
            <person name="LaButti K.M."/>
            <person name="Lapidus A."/>
            <person name="Lindquist E.A."/>
            <person name="Lucas S.M."/>
            <person name="Murat C."/>
            <person name="Riley R.W."/>
            <person name="Salamov A.A."/>
            <person name="Schmutz J."/>
            <person name="Subramanian V."/>
            <person name="Woesten H.A.B."/>
            <person name="Xu J."/>
            <person name="Eastwood D.C."/>
            <person name="Foster G.D."/>
            <person name="Sonnenberg A.S."/>
            <person name="Cullen D."/>
            <person name="de Vries R.P."/>
            <person name="Lundell T."/>
            <person name="Hibbett D.S."/>
            <person name="Henrissat B."/>
            <person name="Burton K.S."/>
            <person name="Kerrigan R.W."/>
            <person name="Challen M.P."/>
            <person name="Grigoriev I.V."/>
            <person name="Martin F."/>
        </authorList>
    </citation>
    <scope>NUCLEOTIDE SEQUENCE [LARGE SCALE GENOMIC DNA]</scope>
    <source>
        <strain evidence="7">JB137-S8 / ATCC MYA-4627 / FGSC 10392</strain>
    </source>
</reference>